<dbReference type="PANTHER" id="PTHR30572">
    <property type="entry name" value="MEMBRANE COMPONENT OF TRANSPORTER-RELATED"/>
    <property type="match status" value="1"/>
</dbReference>
<evidence type="ECO:0000259" key="9">
    <source>
        <dbReference type="Pfam" id="PF12704"/>
    </source>
</evidence>
<keyword evidence="2" id="KW-1003">Cell membrane</keyword>
<comment type="caution">
    <text evidence="10">The sequence shown here is derived from an EMBL/GenBank/DDBJ whole genome shotgun (WGS) entry which is preliminary data.</text>
</comment>
<dbReference type="Pfam" id="PF02687">
    <property type="entry name" value="FtsX"/>
    <property type="match status" value="1"/>
</dbReference>
<evidence type="ECO:0000256" key="5">
    <source>
        <dbReference type="ARBA" id="ARBA00023136"/>
    </source>
</evidence>
<keyword evidence="11" id="KW-1185">Reference proteome</keyword>
<keyword evidence="3 7" id="KW-0812">Transmembrane</keyword>
<evidence type="ECO:0000256" key="6">
    <source>
        <dbReference type="ARBA" id="ARBA00038076"/>
    </source>
</evidence>
<dbReference type="GO" id="GO:0005886">
    <property type="term" value="C:plasma membrane"/>
    <property type="evidence" value="ECO:0007669"/>
    <property type="project" value="UniProtKB-SubCell"/>
</dbReference>
<dbReference type="Proteomes" id="UP000019486">
    <property type="component" value="Unassembled WGS sequence"/>
</dbReference>
<comment type="similarity">
    <text evidence="6">Belongs to the ABC-4 integral membrane protein family.</text>
</comment>
<dbReference type="PANTHER" id="PTHR30572:SF4">
    <property type="entry name" value="ABC TRANSPORTER PERMEASE YTRF"/>
    <property type="match status" value="1"/>
</dbReference>
<evidence type="ECO:0000256" key="2">
    <source>
        <dbReference type="ARBA" id="ARBA00022475"/>
    </source>
</evidence>
<evidence type="ECO:0000313" key="10">
    <source>
        <dbReference type="EMBL" id="EWY40382.1"/>
    </source>
</evidence>
<feature type="domain" description="ABC3 transporter permease C-terminal" evidence="8">
    <location>
        <begin position="327"/>
        <end position="439"/>
    </location>
</feature>
<proteinExistence type="inferred from homology"/>
<dbReference type="GO" id="GO:0022857">
    <property type="term" value="F:transmembrane transporter activity"/>
    <property type="evidence" value="ECO:0007669"/>
    <property type="project" value="TreeGrafter"/>
</dbReference>
<dbReference type="InterPro" id="IPR003838">
    <property type="entry name" value="ABC3_permease_C"/>
</dbReference>
<sequence>MNAMVLKTAIRALWLHRLRSLLTMTGIAVGIAAVILMVAIGTATQGQVIAQIQNLGANLIMVVPGQRIGPGGVRLSGDSNVLLTEEDGIAVGLEIPSVRAVSSMWWGSGQSINGNKNSWSRMHGITAQYLTIRDWPLIAGRDLSDEDNAAVAKVAILGQTVVGRLFEPGENPVGRMIRLRNVPFQVIGVLERKGQSSQGLDQDDVVYVPLATARMRLNNKPAPKVQAVSAITGKKRFDGTGTSGFQKVETLKANPSVVFAGAVNSLMIQARDTASLSATTAEIRELLRQRHRLMPDEPDDFDVRNLSEVAEARASSARMLTVLLIGIAGLSLLIAGIGIMNIMLVSVTERTAEIGLRLAVGAGRRDILSQFLIEAAALALVSGLLGVLLGFGGILAVDGLTEIAPVIDPLVALGAFLSAGAIGVVFGLYPAWQASKLDPIVALRRV</sequence>
<keyword evidence="4 7" id="KW-1133">Transmembrane helix</keyword>
<reference evidence="10 11" key="1">
    <citation type="submission" date="2013-08" db="EMBL/GenBank/DDBJ databases">
        <title>The genome sequence of Skermanella stibiiresistens.</title>
        <authorList>
            <person name="Zhu W."/>
            <person name="Wang G."/>
        </authorList>
    </citation>
    <scope>NUCLEOTIDE SEQUENCE [LARGE SCALE GENOMIC DNA]</scope>
    <source>
        <strain evidence="10 11">SB22</strain>
    </source>
</reference>
<feature type="transmembrane region" description="Helical" evidence="7">
    <location>
        <begin position="409"/>
        <end position="429"/>
    </location>
</feature>
<evidence type="ECO:0000256" key="4">
    <source>
        <dbReference type="ARBA" id="ARBA00022989"/>
    </source>
</evidence>
<keyword evidence="5 7" id="KW-0472">Membrane</keyword>
<dbReference type="EMBL" id="AVFL01000008">
    <property type="protein sequence ID" value="EWY40382.1"/>
    <property type="molecule type" value="Genomic_DNA"/>
</dbReference>
<feature type="domain" description="MacB-like periplasmic core" evidence="9">
    <location>
        <begin position="20"/>
        <end position="285"/>
    </location>
</feature>
<dbReference type="STRING" id="1385369.N825_37380"/>
<dbReference type="InterPro" id="IPR050250">
    <property type="entry name" value="Macrolide_Exporter_MacB"/>
</dbReference>
<comment type="subcellular location">
    <subcellularLocation>
        <location evidence="1">Cell membrane</location>
        <topology evidence="1">Multi-pass membrane protein</topology>
    </subcellularLocation>
</comment>
<dbReference type="OrthoDB" id="9770036at2"/>
<dbReference type="AlphaFoldDB" id="W9H6Q9"/>
<feature type="transmembrane region" description="Helical" evidence="7">
    <location>
        <begin position="371"/>
        <end position="397"/>
    </location>
</feature>
<evidence type="ECO:0000256" key="7">
    <source>
        <dbReference type="SAM" id="Phobius"/>
    </source>
</evidence>
<dbReference type="InterPro" id="IPR025857">
    <property type="entry name" value="MacB_PCD"/>
</dbReference>
<protein>
    <submittedName>
        <fullName evidence="10">Multidrug ABC transporter substrate-binding protein</fullName>
    </submittedName>
</protein>
<organism evidence="10 11">
    <name type="scientific">Skermanella stibiiresistens SB22</name>
    <dbReference type="NCBI Taxonomy" id="1385369"/>
    <lineage>
        <taxon>Bacteria</taxon>
        <taxon>Pseudomonadati</taxon>
        <taxon>Pseudomonadota</taxon>
        <taxon>Alphaproteobacteria</taxon>
        <taxon>Rhodospirillales</taxon>
        <taxon>Azospirillaceae</taxon>
        <taxon>Skermanella</taxon>
    </lineage>
</organism>
<name>W9H6Q9_9PROT</name>
<feature type="transmembrane region" description="Helical" evidence="7">
    <location>
        <begin position="322"/>
        <end position="347"/>
    </location>
</feature>
<evidence type="ECO:0000313" key="11">
    <source>
        <dbReference type="Proteomes" id="UP000019486"/>
    </source>
</evidence>
<dbReference type="RefSeq" id="WP_037452368.1">
    <property type="nucleotide sequence ID" value="NZ_AVFL01000008.1"/>
</dbReference>
<feature type="transmembrane region" description="Helical" evidence="7">
    <location>
        <begin position="21"/>
        <end position="43"/>
    </location>
</feature>
<dbReference type="Pfam" id="PF12704">
    <property type="entry name" value="MacB_PCD"/>
    <property type="match status" value="1"/>
</dbReference>
<evidence type="ECO:0000256" key="3">
    <source>
        <dbReference type="ARBA" id="ARBA00022692"/>
    </source>
</evidence>
<accession>W9H6Q9</accession>
<evidence type="ECO:0000256" key="1">
    <source>
        <dbReference type="ARBA" id="ARBA00004651"/>
    </source>
</evidence>
<gene>
    <name evidence="10" type="ORF">N825_37380</name>
</gene>
<evidence type="ECO:0000259" key="8">
    <source>
        <dbReference type="Pfam" id="PF02687"/>
    </source>
</evidence>